<accession>A0A4Y8L9P0</accession>
<proteinExistence type="predicted"/>
<comment type="caution">
    <text evidence="1">The sequence shown here is derived from an EMBL/GenBank/DDBJ whole genome shotgun (WGS) entry which is preliminary data.</text>
</comment>
<name>A0A4Y8L9P0_9BACT</name>
<keyword evidence="2" id="KW-1185">Reference proteome</keyword>
<dbReference type="AlphaFoldDB" id="A0A4Y8L9P0"/>
<gene>
    <name evidence="1" type="ORF">E2605_05930</name>
</gene>
<dbReference type="OrthoDB" id="1092427at2"/>
<dbReference type="RefSeq" id="WP_051290585.1">
    <property type="nucleotide sequence ID" value="NZ_AP028867.1"/>
</dbReference>
<dbReference type="EMBL" id="SOML01000003">
    <property type="protein sequence ID" value="TFD97206.1"/>
    <property type="molecule type" value="Genomic_DNA"/>
</dbReference>
<reference evidence="1 2" key="1">
    <citation type="submission" date="2019-03" db="EMBL/GenBank/DDBJ databases">
        <title>San Antonio Military Medical Center submission to MRSN (WRAIR), pending publication.</title>
        <authorList>
            <person name="Blyth D.M."/>
            <person name="Mccarthy S.L."/>
            <person name="Schall S.E."/>
            <person name="Stam J.A."/>
            <person name="Ong A.C."/>
            <person name="Mcgann P.T."/>
        </authorList>
    </citation>
    <scope>NUCLEOTIDE SEQUENCE [LARGE SCALE GENOMIC DNA]</scope>
    <source>
        <strain evidence="1 2">MRSN571793</strain>
    </source>
</reference>
<dbReference type="STRING" id="1121485.GCA_000426485_01228"/>
<protein>
    <submittedName>
        <fullName evidence="1">Uncharacterized protein</fullName>
    </submittedName>
</protein>
<evidence type="ECO:0000313" key="1">
    <source>
        <dbReference type="EMBL" id="TFD97206.1"/>
    </source>
</evidence>
<organism evidence="1 2">
    <name type="scientific">Dysgonomonas capnocytophagoides</name>
    <dbReference type="NCBI Taxonomy" id="45254"/>
    <lineage>
        <taxon>Bacteria</taxon>
        <taxon>Pseudomonadati</taxon>
        <taxon>Bacteroidota</taxon>
        <taxon>Bacteroidia</taxon>
        <taxon>Bacteroidales</taxon>
        <taxon>Dysgonomonadaceae</taxon>
        <taxon>Dysgonomonas</taxon>
    </lineage>
</organism>
<dbReference type="Proteomes" id="UP000297861">
    <property type="component" value="Unassembled WGS sequence"/>
</dbReference>
<sequence>MATKANKEIANALAEAIDNLKNDYAGSSLTDIYLVVDKDSGELSIYDDEENLLSQVLVEAWVELDDDTEIENALSEVVTKFDDEDRFGALDLYKPFSISLADENFVVQKELLVIEDDSIVRLENDFMERIDKEFDDFLNKLLNE</sequence>
<evidence type="ECO:0000313" key="2">
    <source>
        <dbReference type="Proteomes" id="UP000297861"/>
    </source>
</evidence>